<dbReference type="InterPro" id="IPR000979">
    <property type="entry name" value="Phosphodiesterase_MJ0936/Vps29"/>
</dbReference>
<sequence length="177" mass="20015">MTKIIAISDTHMDLWHPPKKLSELMDNADLIVHCGDFTKYEVYETLKKEYDLFAVRGNADDNRIKKELPELTRFSVEGLKIGLIHQGNYLNRFDDLGYKAKEMSVDVLVFGHIHRFVVESVGGKLLICPGSPTKPRLSIASCAEITVEGKRVNVEMKIVQDVVCGMGVRLNENPERI</sequence>
<dbReference type="AlphaFoldDB" id="N0BDF3"/>
<dbReference type="CDD" id="cd00841">
    <property type="entry name" value="MPP_YfcE"/>
    <property type="match status" value="1"/>
</dbReference>
<organism evidence="3 4">
    <name type="scientific">Archaeoglobus sulfaticallidus PM70-1</name>
    <dbReference type="NCBI Taxonomy" id="387631"/>
    <lineage>
        <taxon>Archaea</taxon>
        <taxon>Methanobacteriati</taxon>
        <taxon>Methanobacteriota</taxon>
        <taxon>Archaeoglobi</taxon>
        <taxon>Archaeoglobales</taxon>
        <taxon>Archaeoglobaceae</taxon>
        <taxon>Archaeoglobus</taxon>
    </lineage>
</organism>
<dbReference type="EC" id="3.1.4.-" evidence="1"/>
<dbReference type="EMBL" id="CP005290">
    <property type="protein sequence ID" value="AGK61018.1"/>
    <property type="molecule type" value="Genomic_DNA"/>
</dbReference>
<dbReference type="Proteomes" id="UP000013307">
    <property type="component" value="Chromosome"/>
</dbReference>
<dbReference type="SUPFAM" id="SSF56300">
    <property type="entry name" value="Metallo-dependent phosphatases"/>
    <property type="match status" value="1"/>
</dbReference>
<comment type="similarity">
    <text evidence="1">Belongs to the metallophosphoesterase superfamily. YfcE family.</text>
</comment>
<keyword evidence="4" id="KW-1185">Reference proteome</keyword>
<keyword evidence="1" id="KW-0479">Metal-binding</keyword>
<dbReference type="RefSeq" id="WP_015590616.1">
    <property type="nucleotide sequence ID" value="NC_021169.1"/>
</dbReference>
<comment type="cofactor">
    <cofactor evidence="1">
        <name>a divalent metal cation</name>
        <dbReference type="ChEBI" id="CHEBI:60240"/>
    </cofactor>
</comment>
<evidence type="ECO:0000259" key="2">
    <source>
        <dbReference type="Pfam" id="PF12850"/>
    </source>
</evidence>
<dbReference type="Pfam" id="PF12850">
    <property type="entry name" value="Metallophos_2"/>
    <property type="match status" value="1"/>
</dbReference>
<protein>
    <recommendedName>
        <fullName evidence="1">Phosphoesterase</fullName>
        <ecNumber evidence="1">3.1.4.-</ecNumber>
    </recommendedName>
</protein>
<evidence type="ECO:0000256" key="1">
    <source>
        <dbReference type="RuleBase" id="RU362039"/>
    </source>
</evidence>
<name>N0BDF3_9EURY</name>
<dbReference type="GO" id="GO:0046872">
    <property type="term" value="F:metal ion binding"/>
    <property type="evidence" value="ECO:0007669"/>
    <property type="project" value="UniProtKB-KW"/>
</dbReference>
<evidence type="ECO:0000313" key="4">
    <source>
        <dbReference type="Proteomes" id="UP000013307"/>
    </source>
</evidence>
<feature type="domain" description="Calcineurin-like phosphoesterase" evidence="2">
    <location>
        <begin position="3"/>
        <end position="146"/>
    </location>
</feature>
<dbReference type="Gene3D" id="3.60.21.10">
    <property type="match status" value="1"/>
</dbReference>
<dbReference type="InterPro" id="IPR041802">
    <property type="entry name" value="MPP_YfcE"/>
</dbReference>
<dbReference type="PANTHER" id="PTHR11124">
    <property type="entry name" value="VACUOLAR SORTING PROTEIN VPS29"/>
    <property type="match status" value="1"/>
</dbReference>
<reference evidence="3 4" key="1">
    <citation type="journal article" date="2013" name="Genome Announc.">
        <title>Complete Genome Sequence of the Thermophilic and Facultatively Chemolithoautotrophic Sulfate Reducer Archaeoglobus sulfaticallidus Strain PM70-1T.</title>
        <authorList>
            <person name="Stokke R."/>
            <person name="Hocking W.P."/>
            <person name="Steinsbu B.O."/>
            <person name="Steen I.H."/>
        </authorList>
    </citation>
    <scope>NUCLEOTIDE SEQUENCE [LARGE SCALE GENOMIC DNA]</scope>
    <source>
        <strain evidence="3">PM70-1</strain>
    </source>
</reference>
<dbReference type="InterPro" id="IPR029052">
    <property type="entry name" value="Metallo-depent_PP-like"/>
</dbReference>
<dbReference type="InterPro" id="IPR024654">
    <property type="entry name" value="Calcineurin-like_PHP_lpxH"/>
</dbReference>
<dbReference type="eggNOG" id="arCOG01141">
    <property type="taxonomic scope" value="Archaea"/>
</dbReference>
<dbReference type="KEGG" id="ast:Asulf_01014"/>
<dbReference type="GO" id="GO:0016787">
    <property type="term" value="F:hydrolase activity"/>
    <property type="evidence" value="ECO:0007669"/>
    <property type="project" value="UniProtKB-UniRule"/>
</dbReference>
<dbReference type="NCBIfam" id="TIGR00040">
    <property type="entry name" value="yfcE"/>
    <property type="match status" value="1"/>
</dbReference>
<proteinExistence type="inferred from homology"/>
<evidence type="ECO:0000313" key="3">
    <source>
        <dbReference type="EMBL" id="AGK61018.1"/>
    </source>
</evidence>
<dbReference type="OrthoDB" id="19174at2157"/>
<dbReference type="GeneID" id="15392655"/>
<dbReference type="HOGENOM" id="CLU_063749_3_2_2"/>
<dbReference type="STRING" id="387631.Asulf_01014"/>
<gene>
    <name evidence="3" type="ORF">Asulf_01014</name>
</gene>
<accession>N0BDF3</accession>